<dbReference type="Pfam" id="PF08666">
    <property type="entry name" value="SAF"/>
    <property type="match status" value="1"/>
</dbReference>
<name>A0ABV4R849_9ACTN</name>
<feature type="transmembrane region" description="Helical" evidence="2">
    <location>
        <begin position="36"/>
        <end position="55"/>
    </location>
</feature>
<evidence type="ECO:0000259" key="3">
    <source>
        <dbReference type="SMART" id="SM00858"/>
    </source>
</evidence>
<gene>
    <name evidence="4" type="ORF">SM436_30455</name>
</gene>
<dbReference type="SMART" id="SM00858">
    <property type="entry name" value="SAF"/>
    <property type="match status" value="1"/>
</dbReference>
<feature type="domain" description="SAF" evidence="3">
    <location>
        <begin position="62"/>
        <end position="125"/>
    </location>
</feature>
<dbReference type="RefSeq" id="WP_371944906.1">
    <property type="nucleotide sequence ID" value="NZ_JAXCEH010000026.1"/>
</dbReference>
<evidence type="ECO:0000256" key="2">
    <source>
        <dbReference type="SAM" id="Phobius"/>
    </source>
</evidence>
<keyword evidence="5" id="KW-1185">Reference proteome</keyword>
<keyword evidence="2" id="KW-0472">Membrane</keyword>
<keyword evidence="2" id="KW-1133">Transmembrane helix</keyword>
<comment type="caution">
    <text evidence="4">The sequence shown here is derived from an EMBL/GenBank/DDBJ whole genome shotgun (WGS) entry which is preliminary data.</text>
</comment>
<sequence length="232" mass="24097">MKSSGGTLPKPTVPKLTGGPVPASSRRLARQRRPRWIVAGMVLLVFAMVANVYLFRSAGERMPVVRLARDVPVGQELVQADLDVVRVATDSAVATIPQRQLPEVIGQRAAVGLRKGTLLAASQLTAQQSPQRGQALVTVPLKAGAVPPGLAPGWLVRVVFTPGEQGADAGSVQSHPGTGVLRDVTGVIEQVESPDTEGAVTVSLLVADSDSSTVARQAAAGSVVLVVTERRG</sequence>
<proteinExistence type="predicted"/>
<organism evidence="4 5">
    <name type="scientific">Actinomadura chokoriensis</name>
    <dbReference type="NCBI Taxonomy" id="454156"/>
    <lineage>
        <taxon>Bacteria</taxon>
        <taxon>Bacillati</taxon>
        <taxon>Actinomycetota</taxon>
        <taxon>Actinomycetes</taxon>
        <taxon>Streptosporangiales</taxon>
        <taxon>Thermomonosporaceae</taxon>
        <taxon>Actinomadura</taxon>
    </lineage>
</organism>
<evidence type="ECO:0000256" key="1">
    <source>
        <dbReference type="SAM" id="MobiDB-lite"/>
    </source>
</evidence>
<protein>
    <submittedName>
        <fullName evidence="4">SAF domain-containing protein</fullName>
    </submittedName>
</protein>
<dbReference type="Proteomes" id="UP001569904">
    <property type="component" value="Unassembled WGS sequence"/>
</dbReference>
<evidence type="ECO:0000313" key="4">
    <source>
        <dbReference type="EMBL" id="MFA1558028.1"/>
    </source>
</evidence>
<feature type="region of interest" description="Disordered" evidence="1">
    <location>
        <begin position="1"/>
        <end position="27"/>
    </location>
</feature>
<dbReference type="InterPro" id="IPR013974">
    <property type="entry name" value="SAF"/>
</dbReference>
<evidence type="ECO:0000313" key="5">
    <source>
        <dbReference type="Proteomes" id="UP001569904"/>
    </source>
</evidence>
<reference evidence="4 5" key="1">
    <citation type="submission" date="2023-11" db="EMBL/GenBank/DDBJ databases">
        <title>Actinomadura monticuli sp. nov., isolated from volcanic ash.</title>
        <authorList>
            <person name="Lee S.D."/>
            <person name="Yang H."/>
            <person name="Kim I.S."/>
        </authorList>
    </citation>
    <scope>NUCLEOTIDE SEQUENCE [LARGE SCALE GENOMIC DNA]</scope>
    <source>
        <strain evidence="4 5">DSM 45346</strain>
    </source>
</reference>
<accession>A0ABV4R849</accession>
<keyword evidence="2" id="KW-0812">Transmembrane</keyword>
<dbReference type="EMBL" id="JAXCEH010000026">
    <property type="protein sequence ID" value="MFA1558028.1"/>
    <property type="molecule type" value="Genomic_DNA"/>
</dbReference>